<keyword evidence="1" id="KW-1133">Transmembrane helix</keyword>
<comment type="caution">
    <text evidence="2">The sequence shown here is derived from an EMBL/GenBank/DDBJ whole genome shotgun (WGS) entry which is preliminary data.</text>
</comment>
<keyword evidence="1" id="KW-0472">Membrane</keyword>
<dbReference type="SUPFAM" id="SSF53335">
    <property type="entry name" value="S-adenosyl-L-methionine-dependent methyltransferases"/>
    <property type="match status" value="1"/>
</dbReference>
<keyword evidence="2" id="KW-0808">Transferase</keyword>
<sequence>MNYYKLIKGVSSPAPRYLLRLAALVDLGLLDVGSTRFQLAEIGPGSGDVCEYYLAQDECAKVFAVEFSEQAAKGLVQRFSDHSKFTLYQDDVFSIPDEYVFDVVLAFEVFEHIEADRKAFLKVFDMLAGGGRLILSVPAYMKKWQAQDVYSGHVRRYEKSEIIEKLQGAGFVDVQVYDYGFPLTAIMYPFREFFYRKDESVSNEVKSKRSGVDRPLISRVFFIFMVPIVCAFAFVQRFFYRSEYGDGFIVCAKK</sequence>
<dbReference type="GO" id="GO:0008168">
    <property type="term" value="F:methyltransferase activity"/>
    <property type="evidence" value="ECO:0007669"/>
    <property type="project" value="UniProtKB-KW"/>
</dbReference>
<protein>
    <submittedName>
        <fullName evidence="2">SAM-dependent methyltransferase</fullName>
    </submittedName>
</protein>
<keyword evidence="3" id="KW-1185">Reference proteome</keyword>
<dbReference type="RefSeq" id="WP_183910575.1">
    <property type="nucleotide sequence ID" value="NZ_JACHXZ010000003.1"/>
</dbReference>
<dbReference type="PANTHER" id="PTHR43861:SF6">
    <property type="entry name" value="METHYLTRANSFERASE TYPE 11"/>
    <property type="match status" value="1"/>
</dbReference>
<keyword evidence="1" id="KW-0812">Transmembrane</keyword>
<dbReference type="CDD" id="cd02440">
    <property type="entry name" value="AdoMet_MTases"/>
    <property type="match status" value="1"/>
</dbReference>
<reference evidence="2 3" key="1">
    <citation type="submission" date="2020-08" db="EMBL/GenBank/DDBJ databases">
        <title>Genomic Encyclopedia of Type Strains, Phase III (KMG-III): the genomes of soil and plant-associated and newly described type strains.</title>
        <authorList>
            <person name="Whitman W."/>
        </authorList>
    </citation>
    <scope>NUCLEOTIDE SEQUENCE [LARGE SCALE GENOMIC DNA]</scope>
    <source>
        <strain evidence="2 3">CECT 8571</strain>
    </source>
</reference>
<organism evidence="2 3">
    <name type="scientific">Simiduia aestuariiviva</name>
    <dbReference type="NCBI Taxonomy" id="1510459"/>
    <lineage>
        <taxon>Bacteria</taxon>
        <taxon>Pseudomonadati</taxon>
        <taxon>Pseudomonadota</taxon>
        <taxon>Gammaproteobacteria</taxon>
        <taxon>Cellvibrionales</taxon>
        <taxon>Cellvibrionaceae</taxon>
        <taxon>Simiduia</taxon>
    </lineage>
</organism>
<keyword evidence="2" id="KW-0489">Methyltransferase</keyword>
<feature type="transmembrane region" description="Helical" evidence="1">
    <location>
        <begin position="216"/>
        <end position="235"/>
    </location>
</feature>
<name>A0A839ULM5_9GAMM</name>
<dbReference type="EMBL" id="JACHXZ010000003">
    <property type="protein sequence ID" value="MBB3169084.1"/>
    <property type="molecule type" value="Genomic_DNA"/>
</dbReference>
<evidence type="ECO:0000256" key="1">
    <source>
        <dbReference type="SAM" id="Phobius"/>
    </source>
</evidence>
<dbReference type="PANTHER" id="PTHR43861">
    <property type="entry name" value="TRANS-ACONITATE 2-METHYLTRANSFERASE-RELATED"/>
    <property type="match status" value="1"/>
</dbReference>
<dbReference type="Gene3D" id="3.40.50.150">
    <property type="entry name" value="Vaccinia Virus protein VP39"/>
    <property type="match status" value="1"/>
</dbReference>
<dbReference type="Pfam" id="PF13489">
    <property type="entry name" value="Methyltransf_23"/>
    <property type="match status" value="1"/>
</dbReference>
<evidence type="ECO:0000313" key="2">
    <source>
        <dbReference type="EMBL" id="MBB3169084.1"/>
    </source>
</evidence>
<proteinExistence type="predicted"/>
<dbReference type="AlphaFoldDB" id="A0A839ULM5"/>
<accession>A0A839ULM5</accession>
<dbReference type="InterPro" id="IPR029063">
    <property type="entry name" value="SAM-dependent_MTases_sf"/>
</dbReference>
<gene>
    <name evidence="2" type="ORF">FHS30_002292</name>
</gene>
<dbReference type="GO" id="GO:0032259">
    <property type="term" value="P:methylation"/>
    <property type="evidence" value="ECO:0007669"/>
    <property type="project" value="UniProtKB-KW"/>
</dbReference>
<evidence type="ECO:0000313" key="3">
    <source>
        <dbReference type="Proteomes" id="UP000559987"/>
    </source>
</evidence>
<dbReference type="Proteomes" id="UP000559987">
    <property type="component" value="Unassembled WGS sequence"/>
</dbReference>